<name>D0LR62_HALO1</name>
<dbReference type="GO" id="GO:0016787">
    <property type="term" value="F:hydrolase activity"/>
    <property type="evidence" value="ECO:0007669"/>
    <property type="project" value="UniProtKB-UniRule"/>
</dbReference>
<dbReference type="EC" id="3.1.4.-" evidence="2"/>
<dbReference type="EMBL" id="CP001804">
    <property type="protein sequence ID" value="ACY15570.1"/>
    <property type="molecule type" value="Genomic_DNA"/>
</dbReference>
<dbReference type="SUPFAM" id="SSF56300">
    <property type="entry name" value="Metallo-dependent phosphatases"/>
    <property type="match status" value="1"/>
</dbReference>
<dbReference type="eggNOG" id="COG0622">
    <property type="taxonomic scope" value="Bacteria"/>
</dbReference>
<sequence>MSKRRPAASFARSASASIPLRADGSIVLGVVADTHSRPHPATADLLRARAPDAILHAGDIGDLEVLERLAEVAPVHAVRGNIDARAPELPDQLTIDLVGDEGRALRILLVHIAVYGPRLRTDIVRIARDAKAELVVCGHSHVPFIGEDRGLTVFNPGSVGPRRFALPIVFGMLRLGAGGLQLEHLSCETGATWLPP</sequence>
<evidence type="ECO:0000256" key="1">
    <source>
        <dbReference type="ARBA" id="ARBA00008950"/>
    </source>
</evidence>
<proteinExistence type="inferred from homology"/>
<dbReference type="HOGENOM" id="CLU_063749_3_1_7"/>
<protein>
    <recommendedName>
        <fullName evidence="2">Phosphoesterase</fullName>
        <ecNumber evidence="2">3.1.4.-</ecNumber>
    </recommendedName>
</protein>
<dbReference type="InterPro" id="IPR024654">
    <property type="entry name" value="Calcineurin-like_PHP_lpxH"/>
</dbReference>
<accession>D0LR62</accession>
<comment type="cofactor">
    <cofactor evidence="2">
        <name>a divalent metal cation</name>
        <dbReference type="ChEBI" id="CHEBI:60240"/>
    </cofactor>
</comment>
<gene>
    <name evidence="4" type="ordered locus">Hoch_3064</name>
</gene>
<dbReference type="Proteomes" id="UP000001880">
    <property type="component" value="Chromosome"/>
</dbReference>
<keyword evidence="5" id="KW-1185">Reference proteome</keyword>
<dbReference type="PANTHER" id="PTHR11124">
    <property type="entry name" value="VACUOLAR SORTING PROTEIN VPS29"/>
    <property type="match status" value="1"/>
</dbReference>
<reference evidence="4 5" key="1">
    <citation type="journal article" date="2010" name="Stand. Genomic Sci.">
        <title>Complete genome sequence of Haliangium ochraceum type strain (SMP-2).</title>
        <authorList>
            <consortium name="US DOE Joint Genome Institute (JGI-PGF)"/>
            <person name="Ivanova N."/>
            <person name="Daum C."/>
            <person name="Lang E."/>
            <person name="Abt B."/>
            <person name="Kopitz M."/>
            <person name="Saunders E."/>
            <person name="Lapidus A."/>
            <person name="Lucas S."/>
            <person name="Glavina Del Rio T."/>
            <person name="Nolan M."/>
            <person name="Tice H."/>
            <person name="Copeland A."/>
            <person name="Cheng J.F."/>
            <person name="Chen F."/>
            <person name="Bruce D."/>
            <person name="Goodwin L."/>
            <person name="Pitluck S."/>
            <person name="Mavromatis K."/>
            <person name="Pati A."/>
            <person name="Mikhailova N."/>
            <person name="Chen A."/>
            <person name="Palaniappan K."/>
            <person name="Land M."/>
            <person name="Hauser L."/>
            <person name="Chang Y.J."/>
            <person name="Jeffries C.D."/>
            <person name="Detter J.C."/>
            <person name="Brettin T."/>
            <person name="Rohde M."/>
            <person name="Goker M."/>
            <person name="Bristow J."/>
            <person name="Markowitz V."/>
            <person name="Eisen J.A."/>
            <person name="Hugenholtz P."/>
            <person name="Kyrpides N.C."/>
            <person name="Klenk H.P."/>
        </authorList>
    </citation>
    <scope>NUCLEOTIDE SEQUENCE [LARGE SCALE GENOMIC DNA]</scope>
    <source>
        <strain evidence="5">DSM 14365 / CIP 107738 / JCM 11303 / AJ 13395 / SMP-2</strain>
    </source>
</reference>
<dbReference type="Gene3D" id="3.60.21.10">
    <property type="match status" value="1"/>
</dbReference>
<dbReference type="AlphaFoldDB" id="D0LR62"/>
<dbReference type="InterPro" id="IPR000979">
    <property type="entry name" value="Phosphodiesterase_MJ0936/Vps29"/>
</dbReference>
<evidence type="ECO:0000256" key="2">
    <source>
        <dbReference type="RuleBase" id="RU362039"/>
    </source>
</evidence>
<organism evidence="4 5">
    <name type="scientific">Haliangium ochraceum (strain DSM 14365 / JCM 11303 / SMP-2)</name>
    <dbReference type="NCBI Taxonomy" id="502025"/>
    <lineage>
        <taxon>Bacteria</taxon>
        <taxon>Pseudomonadati</taxon>
        <taxon>Myxococcota</taxon>
        <taxon>Polyangia</taxon>
        <taxon>Haliangiales</taxon>
        <taxon>Kofleriaceae</taxon>
        <taxon>Haliangium</taxon>
    </lineage>
</organism>
<dbReference type="RefSeq" id="WP_012828170.1">
    <property type="nucleotide sequence ID" value="NC_013440.1"/>
</dbReference>
<evidence type="ECO:0000313" key="5">
    <source>
        <dbReference type="Proteomes" id="UP000001880"/>
    </source>
</evidence>
<feature type="domain" description="Calcineurin-like phosphoesterase" evidence="3">
    <location>
        <begin position="28"/>
        <end position="174"/>
    </location>
</feature>
<dbReference type="Pfam" id="PF12850">
    <property type="entry name" value="Metallophos_2"/>
    <property type="match status" value="1"/>
</dbReference>
<evidence type="ECO:0000313" key="4">
    <source>
        <dbReference type="EMBL" id="ACY15570.1"/>
    </source>
</evidence>
<dbReference type="GO" id="GO:0046872">
    <property type="term" value="F:metal ion binding"/>
    <property type="evidence" value="ECO:0007669"/>
    <property type="project" value="UniProtKB-KW"/>
</dbReference>
<dbReference type="OrthoDB" id="9785951at2"/>
<dbReference type="NCBIfam" id="TIGR00040">
    <property type="entry name" value="yfcE"/>
    <property type="match status" value="1"/>
</dbReference>
<dbReference type="KEGG" id="hoh:Hoch_3064"/>
<dbReference type="InterPro" id="IPR029052">
    <property type="entry name" value="Metallo-depent_PP-like"/>
</dbReference>
<dbReference type="STRING" id="502025.Hoch_3064"/>
<comment type="similarity">
    <text evidence="1 2">Belongs to the metallophosphoesterase superfamily. YfcE family.</text>
</comment>
<keyword evidence="2" id="KW-0479">Metal-binding</keyword>
<evidence type="ECO:0000259" key="3">
    <source>
        <dbReference type="Pfam" id="PF12850"/>
    </source>
</evidence>